<proteinExistence type="predicted"/>
<reference evidence="2 3" key="1">
    <citation type="submission" date="2019-03" db="EMBL/GenBank/DDBJ databases">
        <title>Genomic Encyclopedia of Archaeal and Bacterial Type Strains, Phase II (KMG-II): from individual species to whole genera.</title>
        <authorList>
            <person name="Goeker M."/>
        </authorList>
    </citation>
    <scope>NUCLEOTIDE SEQUENCE [LARGE SCALE GENOMIC DNA]</scope>
    <source>
        <strain evidence="2 3">DSM 21537</strain>
    </source>
</reference>
<evidence type="ECO:0000313" key="2">
    <source>
        <dbReference type="EMBL" id="TDY65888.1"/>
    </source>
</evidence>
<keyword evidence="3" id="KW-1185">Reference proteome</keyword>
<feature type="domain" description="DUF4365" evidence="1">
    <location>
        <begin position="18"/>
        <end position="147"/>
    </location>
</feature>
<dbReference type="EMBL" id="SORO01000014">
    <property type="protein sequence ID" value="TDY65888.1"/>
    <property type="molecule type" value="Genomic_DNA"/>
</dbReference>
<evidence type="ECO:0000259" key="1">
    <source>
        <dbReference type="Pfam" id="PF14280"/>
    </source>
</evidence>
<dbReference type="GeneID" id="79829257"/>
<gene>
    <name evidence="2" type="ORF">CLV96_4027</name>
</gene>
<name>A0A4R8MNQ3_LEPME</name>
<protein>
    <submittedName>
        <fullName evidence="2">Uncharacterized protein DUF4365</fullName>
    </submittedName>
</protein>
<sequence>MNNNNFFPKRTIQNQKGEQGVIEFAKLINSELNWIFRKTELEHDYGIDGYIDIVLADGSVSGKTIAVQIKYGESYFRHKSHNGFWYSGETKHLNYYLNLDFPLLLVILNKTETYWVEFNINQTERTSSGWRINIPKTNRLDANARSFIENLVDEVQDYKAHIEAKWYYDDLMKNKASLILFDISKEAFENQDISYCIRFFNRLLENETLTLHCQGKIEIMTSAYDADPRELYEIPEVRNYVAHLEPIVKYWFFFAPTRLESPTLRLLLLCAYCHKNSKGYWKPNKKDLKSFVDRNFIGLNALTERLGISLNRNKQISEEIIAYFNHHLR</sequence>
<dbReference type="RefSeq" id="WP_004786084.1">
    <property type="nucleotide sequence ID" value="NZ_SORO01000014.1"/>
</dbReference>
<dbReference type="InterPro" id="IPR025375">
    <property type="entry name" value="DUF4365"/>
</dbReference>
<dbReference type="AlphaFoldDB" id="A0A4R8MNQ3"/>
<dbReference type="Proteomes" id="UP000294684">
    <property type="component" value="Unassembled WGS sequence"/>
</dbReference>
<dbReference type="Pfam" id="PF14280">
    <property type="entry name" value="DUF4365"/>
    <property type="match status" value="1"/>
</dbReference>
<evidence type="ECO:0000313" key="3">
    <source>
        <dbReference type="Proteomes" id="UP000294684"/>
    </source>
</evidence>
<accession>A0A4R8MNQ3</accession>
<comment type="caution">
    <text evidence="2">The sequence shown here is derived from an EMBL/GenBank/DDBJ whole genome shotgun (WGS) entry which is preliminary data.</text>
</comment>
<organism evidence="2 3">
    <name type="scientific">Leptospira meyeri</name>
    <dbReference type="NCBI Taxonomy" id="29508"/>
    <lineage>
        <taxon>Bacteria</taxon>
        <taxon>Pseudomonadati</taxon>
        <taxon>Spirochaetota</taxon>
        <taxon>Spirochaetia</taxon>
        <taxon>Leptospirales</taxon>
        <taxon>Leptospiraceae</taxon>
        <taxon>Leptospira</taxon>
    </lineage>
</organism>
<dbReference type="STRING" id="1193051.LEP1GSC017_0456"/>